<sequence>MPVNFPKTSIYSINYSALSQHFFNLPLFDDKKLQKFFIESWIDLLKKHDKILTNQFDNPEKVKDYILNSIKHRELEVFQQSLIINDVEVFIHFRVSPLLQIMQDTPEENAANIPLTEFTKPDKQYLLFHSRLHTGKSPSITLRINVQPVIPSSIFIEHHILTYIYTLKIFFVSWAMVIFSCIRQDNAYIFLRVI</sequence>
<organism evidence="2 3">
    <name type="scientific">Domibacillus iocasae</name>
    <dbReference type="NCBI Taxonomy" id="1714016"/>
    <lineage>
        <taxon>Bacteria</taxon>
        <taxon>Bacillati</taxon>
        <taxon>Bacillota</taxon>
        <taxon>Bacilli</taxon>
        <taxon>Bacillales</taxon>
        <taxon>Bacillaceae</taxon>
        <taxon>Domibacillus</taxon>
    </lineage>
</organism>
<keyword evidence="3" id="KW-1185">Reference proteome</keyword>
<accession>A0A1E7DKA5</accession>
<dbReference type="Proteomes" id="UP000095658">
    <property type="component" value="Unassembled WGS sequence"/>
</dbReference>
<keyword evidence="1" id="KW-0472">Membrane</keyword>
<feature type="transmembrane region" description="Helical" evidence="1">
    <location>
        <begin position="160"/>
        <end position="182"/>
    </location>
</feature>
<comment type="caution">
    <text evidence="2">The sequence shown here is derived from an EMBL/GenBank/DDBJ whole genome shotgun (WGS) entry which is preliminary data.</text>
</comment>
<keyword evidence="1" id="KW-1133">Transmembrane helix</keyword>
<reference evidence="2 3" key="1">
    <citation type="submission" date="2016-06" db="EMBL/GenBank/DDBJ databases">
        <title>Domibacillus iocasae genome sequencing.</title>
        <authorList>
            <person name="Verma A."/>
            <person name="Pal Y."/>
            <person name="Ojha A.K."/>
            <person name="Krishnamurthi S."/>
        </authorList>
    </citation>
    <scope>NUCLEOTIDE SEQUENCE [LARGE SCALE GENOMIC DNA]</scope>
    <source>
        <strain evidence="2 3">DSM 29979</strain>
    </source>
</reference>
<dbReference type="EMBL" id="MAMP01000024">
    <property type="protein sequence ID" value="OES43521.1"/>
    <property type="molecule type" value="Genomic_DNA"/>
</dbReference>
<evidence type="ECO:0000313" key="3">
    <source>
        <dbReference type="Proteomes" id="UP000095658"/>
    </source>
</evidence>
<evidence type="ECO:0000313" key="2">
    <source>
        <dbReference type="EMBL" id="OES43521.1"/>
    </source>
</evidence>
<evidence type="ECO:0000256" key="1">
    <source>
        <dbReference type="SAM" id="Phobius"/>
    </source>
</evidence>
<dbReference type="AlphaFoldDB" id="A0A1E7DKA5"/>
<keyword evidence="1" id="KW-0812">Transmembrane</keyword>
<protein>
    <submittedName>
        <fullName evidence="2">Uncharacterized protein</fullName>
    </submittedName>
</protein>
<proteinExistence type="predicted"/>
<gene>
    <name evidence="2" type="ORF">BA724_10445</name>
</gene>
<name>A0A1E7DKA5_9BACI</name>